<name>A0AAN9B607_9CAEN</name>
<evidence type="ECO:0000313" key="3">
    <source>
        <dbReference type="Proteomes" id="UP001374579"/>
    </source>
</evidence>
<feature type="region of interest" description="Disordered" evidence="1">
    <location>
        <begin position="619"/>
        <end position="729"/>
    </location>
</feature>
<comment type="caution">
    <text evidence="2">The sequence shown here is derived from an EMBL/GenBank/DDBJ whole genome shotgun (WGS) entry which is preliminary data.</text>
</comment>
<feature type="compositionally biased region" description="Basic and acidic residues" evidence="1">
    <location>
        <begin position="108"/>
        <end position="137"/>
    </location>
</feature>
<feature type="region of interest" description="Disordered" evidence="1">
    <location>
        <begin position="457"/>
        <end position="599"/>
    </location>
</feature>
<feature type="compositionally biased region" description="Basic and acidic residues" evidence="1">
    <location>
        <begin position="540"/>
        <end position="568"/>
    </location>
</feature>
<dbReference type="Proteomes" id="UP001374579">
    <property type="component" value="Unassembled WGS sequence"/>
</dbReference>
<gene>
    <name evidence="2" type="ORF">V1264_022981</name>
</gene>
<feature type="region of interest" description="Disordered" evidence="1">
    <location>
        <begin position="1"/>
        <end position="217"/>
    </location>
</feature>
<accession>A0AAN9B607</accession>
<feature type="compositionally biased region" description="Basic and acidic residues" evidence="1">
    <location>
        <begin position="708"/>
        <end position="720"/>
    </location>
</feature>
<feature type="compositionally biased region" description="Basic and acidic residues" evidence="1">
    <location>
        <begin position="470"/>
        <end position="499"/>
    </location>
</feature>
<proteinExistence type="predicted"/>
<evidence type="ECO:0000256" key="1">
    <source>
        <dbReference type="SAM" id="MobiDB-lite"/>
    </source>
</evidence>
<sequence>MSFESVFKNWLVTQDGDQKEGMDTGAAPQPATDDPAGDPGAEEEMPEIQQEAWREEDVKGMPVLQRMDSPPLSPPPPLQITISLKDSPPASRFSNSSDTGKAAYKSKSGSEKKDKAEGTKDVKEKPTEERGVEEKKHSQCHSRSALLELTDLSHSTSPTAPRCLEVDLAESIDQPSQESKDKSPNHCAMSKHSPRARRGKAQTQMLSPERDCPMEPDSTSECLVKWHRPRLGSDATVTEVSPRCEVSPHSAVCIAAATPGNSCSELGLAECDSTSMFLSSPSAISPASQGDEERGCPVLTDHEDGASPAHFVCQCRSLPPPTDLVVHRDHVPTNAPSPRKPLGSTHLMASGTISEKCATKSWPPLVIHRSSLDDDAAPNLEKMVPSLDPGTEPAEQELLRENISPPILTHSEQEAVEKQFQSSDSQSKVCASEVPPPLVKYETKPSNKTEYISVDTKVLDSPPVLSLPEEAEKTDKDSAEFNKSAEKYDTVKHCSKEGRTSGAEKVSKPSLKCDLAKPNRTSEGKCKRSDLAKTSKTHGKKSDLDKPNKAHDLAKPNKRHGEGCDFKASKTRLKVTDSAKPYKKQAETSDFPKPNKKHTEAGVCDFAKNIDWQSAVVETVESPPGLTKQEGESKRGIILKIRTKSVAPKVEPAPEKPEPAQEPNPNPTRIERKRHTIDSPEMVSRLRKRQKSGETEKPAVPEAGEEMIDGKHSKDCDSKTKRQKAGKAGGCQCCNRVSPKYRRPRRNTVQLGEDLKAHTAHLPDADRKFVSAAIDLSRLQSQAHDLVYTLFPRLQPQLSNVAPESARFAKIIDDIIAELEGCDSDKSALDPEDLCQRMKTLTLNAMQRNELVPVFSPHVTLCRSPYHSLEEFQGKVCALLQLLLPDLPVSLSNSLSKTSNELEVVMTRVVMANKVKVARKCSF</sequence>
<keyword evidence="3" id="KW-1185">Reference proteome</keyword>
<organism evidence="2 3">
    <name type="scientific">Littorina saxatilis</name>
    <dbReference type="NCBI Taxonomy" id="31220"/>
    <lineage>
        <taxon>Eukaryota</taxon>
        <taxon>Metazoa</taxon>
        <taxon>Spiralia</taxon>
        <taxon>Lophotrochozoa</taxon>
        <taxon>Mollusca</taxon>
        <taxon>Gastropoda</taxon>
        <taxon>Caenogastropoda</taxon>
        <taxon>Littorinimorpha</taxon>
        <taxon>Littorinoidea</taxon>
        <taxon>Littorinidae</taxon>
        <taxon>Littorina</taxon>
    </lineage>
</organism>
<evidence type="ECO:0000313" key="2">
    <source>
        <dbReference type="EMBL" id="KAK7099960.1"/>
    </source>
</evidence>
<protein>
    <submittedName>
        <fullName evidence="2">Uncharacterized protein</fullName>
    </submittedName>
</protein>
<dbReference type="AlphaFoldDB" id="A0AAN9B607"/>
<reference evidence="2 3" key="1">
    <citation type="submission" date="2024-02" db="EMBL/GenBank/DDBJ databases">
        <title>Chromosome-scale genome assembly of the rough periwinkle Littorina saxatilis.</title>
        <authorList>
            <person name="De Jode A."/>
            <person name="Faria R."/>
            <person name="Formenti G."/>
            <person name="Sims Y."/>
            <person name="Smith T.P."/>
            <person name="Tracey A."/>
            <person name="Wood J.M.D."/>
            <person name="Zagrodzka Z.B."/>
            <person name="Johannesson K."/>
            <person name="Butlin R.K."/>
            <person name="Leder E.H."/>
        </authorList>
    </citation>
    <scope>NUCLEOTIDE SEQUENCE [LARGE SCALE GENOMIC DNA]</scope>
    <source>
        <strain evidence="2">Snail1</strain>
        <tissue evidence="2">Muscle</tissue>
    </source>
</reference>
<feature type="compositionally biased region" description="Basic and acidic residues" evidence="1">
    <location>
        <begin position="514"/>
        <end position="533"/>
    </location>
</feature>
<dbReference type="EMBL" id="JBAMIC010000011">
    <property type="protein sequence ID" value="KAK7099960.1"/>
    <property type="molecule type" value="Genomic_DNA"/>
</dbReference>